<name>A0A9X1Y8S6_9PROT</name>
<dbReference type="GO" id="GO:0016747">
    <property type="term" value="F:acyltransferase activity, transferring groups other than amino-acyl groups"/>
    <property type="evidence" value="ECO:0007669"/>
    <property type="project" value="InterPro"/>
</dbReference>
<dbReference type="EMBL" id="JALPRX010000026">
    <property type="protein sequence ID" value="MCK8784202.1"/>
    <property type="molecule type" value="Genomic_DNA"/>
</dbReference>
<dbReference type="Gene3D" id="3.40.50.1820">
    <property type="entry name" value="alpha/beta hydrolase"/>
    <property type="match status" value="1"/>
</dbReference>
<feature type="active site" evidence="1">
    <location>
        <position position="292"/>
    </location>
</feature>
<dbReference type="InterPro" id="IPR000073">
    <property type="entry name" value="AB_hydrolase_1"/>
</dbReference>
<dbReference type="PANTHER" id="PTHR32268:SF15">
    <property type="entry name" value="HOMOSERINE ACETYLTRANSFERASE FAMILY PROTEIN (AFU_ORTHOLOGUE AFUA_1G15350)"/>
    <property type="match status" value="1"/>
</dbReference>
<dbReference type="NCBIfam" id="NF005757">
    <property type="entry name" value="PRK07581.1"/>
    <property type="match status" value="1"/>
</dbReference>
<dbReference type="RefSeq" id="WP_248666326.1">
    <property type="nucleotide sequence ID" value="NZ_JALPRX010000026.1"/>
</dbReference>
<evidence type="ECO:0000259" key="2">
    <source>
        <dbReference type="Pfam" id="PF00561"/>
    </source>
</evidence>
<evidence type="ECO:0000256" key="1">
    <source>
        <dbReference type="PIRSR" id="PIRSR000443-1"/>
    </source>
</evidence>
<dbReference type="Proteomes" id="UP001139516">
    <property type="component" value="Unassembled WGS sequence"/>
</dbReference>
<feature type="active site" description="Nucleophile" evidence="1">
    <location>
        <position position="137"/>
    </location>
</feature>
<feature type="active site" evidence="1">
    <location>
        <position position="321"/>
    </location>
</feature>
<keyword evidence="3" id="KW-0378">Hydrolase</keyword>
<dbReference type="Pfam" id="PF00561">
    <property type="entry name" value="Abhydrolase_1"/>
    <property type="match status" value="1"/>
</dbReference>
<dbReference type="AlphaFoldDB" id="A0A9X1Y8S6"/>
<reference evidence="3" key="1">
    <citation type="submission" date="2022-04" db="EMBL/GenBank/DDBJ databases">
        <title>Roseomonas acroporae sp. nov., isolated from coral Acropora digitifera.</title>
        <authorList>
            <person name="Sun H."/>
        </authorList>
    </citation>
    <scope>NUCLEOTIDE SEQUENCE</scope>
    <source>
        <strain evidence="3">NAR14</strain>
    </source>
</reference>
<comment type="caution">
    <text evidence="3">The sequence shown here is derived from an EMBL/GenBank/DDBJ whole genome shotgun (WGS) entry which is preliminary data.</text>
</comment>
<gene>
    <name evidence="3" type="ORF">M0638_07405</name>
</gene>
<accession>A0A9X1Y8S6</accession>
<protein>
    <submittedName>
        <fullName evidence="3">Alpha/beta fold hydrolase</fullName>
    </submittedName>
</protein>
<feature type="domain" description="AB hydrolase-1" evidence="2">
    <location>
        <begin position="77"/>
        <end position="243"/>
    </location>
</feature>
<sequence length="350" mass="38656">MVAGDMDRWPTRWPTRTGRFALGDLALRGGAVLPGAVLSWKAHGTLSPARDNVVLYPTSYGAQHPELEWLIGPDGVLDPTRWFVVQPDMFGNGLSSSPSNTPDYPDLVTAWDNVAAQRRLLAEEFGVERLACVYGWSMGAQQAYHWAAAFPGAVDRIVVNCGSARTAEHNRVFLRSLMAVLEAAPEHRGGGRFDARPDMALRAFGRIYASWAMSQDFYRAGLHLTSSGAADLAAYLRTWETRYDTRDAADLYAQLRCWEAGDIADDPRHGGDLARALGAIRARVLLMPGATDLYFRVADNEAELPHLRHAALRPIPSIWGHRAGNPMQNPEDARFLRDAVREWLASPPPD</sequence>
<dbReference type="SUPFAM" id="SSF53474">
    <property type="entry name" value="alpha/beta-Hydrolases"/>
    <property type="match status" value="1"/>
</dbReference>
<dbReference type="InterPro" id="IPR029058">
    <property type="entry name" value="AB_hydrolase_fold"/>
</dbReference>
<dbReference type="GO" id="GO:0016787">
    <property type="term" value="F:hydrolase activity"/>
    <property type="evidence" value="ECO:0007669"/>
    <property type="project" value="UniProtKB-KW"/>
</dbReference>
<keyword evidence="4" id="KW-1185">Reference proteome</keyword>
<dbReference type="PIRSF" id="PIRSF000443">
    <property type="entry name" value="Homoser_Ac_trans"/>
    <property type="match status" value="1"/>
</dbReference>
<evidence type="ECO:0000313" key="4">
    <source>
        <dbReference type="Proteomes" id="UP001139516"/>
    </source>
</evidence>
<dbReference type="InterPro" id="IPR008220">
    <property type="entry name" value="HAT_MetX-like"/>
</dbReference>
<organism evidence="3 4">
    <name type="scientific">Roseomonas acroporae</name>
    <dbReference type="NCBI Taxonomy" id="2937791"/>
    <lineage>
        <taxon>Bacteria</taxon>
        <taxon>Pseudomonadati</taxon>
        <taxon>Pseudomonadota</taxon>
        <taxon>Alphaproteobacteria</taxon>
        <taxon>Acetobacterales</taxon>
        <taxon>Roseomonadaceae</taxon>
        <taxon>Roseomonas</taxon>
    </lineage>
</organism>
<proteinExistence type="predicted"/>
<dbReference type="PANTHER" id="PTHR32268">
    <property type="entry name" value="HOMOSERINE O-ACETYLTRANSFERASE"/>
    <property type="match status" value="1"/>
</dbReference>
<evidence type="ECO:0000313" key="3">
    <source>
        <dbReference type="EMBL" id="MCK8784202.1"/>
    </source>
</evidence>